<keyword evidence="4" id="KW-1185">Reference proteome</keyword>
<evidence type="ECO:0000313" key="3">
    <source>
        <dbReference type="EMBL" id="GGC35123.1"/>
    </source>
</evidence>
<dbReference type="InterPro" id="IPR010886">
    <property type="entry name" value="Hc1"/>
</dbReference>
<evidence type="ECO:0008006" key="5">
    <source>
        <dbReference type="Google" id="ProtNLM"/>
    </source>
</evidence>
<comment type="similarity">
    <text evidence="2">Belongs to the histone H1/H5 family. HCT subfamily.</text>
</comment>
<evidence type="ECO:0000256" key="2">
    <source>
        <dbReference type="ARBA" id="ARBA00008424"/>
    </source>
</evidence>
<organism evidence="3 4">
    <name type="scientific">Belliella aquatica</name>
    <dbReference type="NCBI Taxonomy" id="1323734"/>
    <lineage>
        <taxon>Bacteria</taxon>
        <taxon>Pseudomonadati</taxon>
        <taxon>Bacteroidota</taxon>
        <taxon>Cytophagia</taxon>
        <taxon>Cytophagales</taxon>
        <taxon>Cyclobacteriaceae</taxon>
        <taxon>Belliella</taxon>
    </lineage>
</organism>
<dbReference type="EMBL" id="BMFD01000003">
    <property type="protein sequence ID" value="GGC35123.1"/>
    <property type="molecule type" value="Genomic_DNA"/>
</dbReference>
<protein>
    <recommendedName>
        <fullName evidence="5">Histone H1-like protein Hc1</fullName>
    </recommendedName>
</protein>
<dbReference type="Proteomes" id="UP000635885">
    <property type="component" value="Unassembled WGS sequence"/>
</dbReference>
<name>A0ABQ1M5P4_9BACT</name>
<comment type="caution">
    <text evidence="3">The sequence shown here is derived from an EMBL/GenBank/DDBJ whole genome shotgun (WGS) entry which is preliminary data.</text>
</comment>
<evidence type="ECO:0000256" key="1">
    <source>
        <dbReference type="ARBA" id="ARBA00002333"/>
    </source>
</evidence>
<dbReference type="Pfam" id="PF07432">
    <property type="entry name" value="Hc1"/>
    <property type="match status" value="1"/>
</dbReference>
<reference evidence="4" key="1">
    <citation type="journal article" date="2019" name="Int. J. Syst. Evol. Microbiol.">
        <title>The Global Catalogue of Microorganisms (GCM) 10K type strain sequencing project: providing services to taxonomists for standard genome sequencing and annotation.</title>
        <authorList>
            <consortium name="The Broad Institute Genomics Platform"/>
            <consortium name="The Broad Institute Genome Sequencing Center for Infectious Disease"/>
            <person name="Wu L."/>
            <person name="Ma J."/>
        </authorList>
    </citation>
    <scope>NUCLEOTIDE SEQUENCE [LARGE SCALE GENOMIC DNA]</scope>
    <source>
        <strain evidence="4">CGMCC 1.12479</strain>
    </source>
</reference>
<sequence length="82" mass="9599">MFYKHFAYIEQKINLSSTLKLTFTMSRFSEIRDLVMGLEGDFEKFYDKGNQAAGTRVRKGMQDLKNLAQDIRKEVQDKKNEG</sequence>
<comment type="function">
    <text evidence="1">Might have a role analogous to that of eukaryotic histone proteins.</text>
</comment>
<evidence type="ECO:0000313" key="4">
    <source>
        <dbReference type="Proteomes" id="UP000635885"/>
    </source>
</evidence>
<proteinExistence type="inferred from homology"/>
<accession>A0ABQ1M5P4</accession>
<gene>
    <name evidence="3" type="ORF">GCM10010993_12580</name>
</gene>